<comment type="caution">
    <text evidence="2">The sequence shown here is derived from an EMBL/GenBank/DDBJ whole genome shotgun (WGS) entry which is preliminary data.</text>
</comment>
<dbReference type="RefSeq" id="WP_021691904.1">
    <property type="nucleotide sequence ID" value="NZ_BASZ01000017.1"/>
</dbReference>
<dbReference type="Gene3D" id="3.40.50.1980">
    <property type="entry name" value="Nitrogenase molybdenum iron protein domain"/>
    <property type="match status" value="2"/>
</dbReference>
<dbReference type="EMBL" id="BASZ01000017">
    <property type="protein sequence ID" value="GAD51086.1"/>
    <property type="molecule type" value="Genomic_DNA"/>
</dbReference>
<sequence length="307" mass="33805">MDTPRIISLLPSATEVAVALGFGDQIVGRSHECDFPPYIAELPPCTATKVAKGLPSLEIEERVQGILQQGLSVYSVDTGMLHRLNPDVILTQSQCAICAVTPRDLEEALATWVGRAPKLLSLSPETLDELWDAFRLVARTLNVEERGETVIAELAERLDRLANRSANLARPRVAALEWIEPLMAAGNWVPELIDVAGGESLFAVPGQHSPWIDWDTLAKADPEVIVFMPCGFTIGRSLEEMPILTRDPRWTSLSAVQAGRVYLTDGHHFFNRPGPRLVESAEILAELLHPNHFDFGHQGKSWIAIEA</sequence>
<accession>U2YC09</accession>
<dbReference type="SUPFAM" id="SSF53807">
    <property type="entry name" value="Helical backbone' metal receptor"/>
    <property type="match status" value="1"/>
</dbReference>
<protein>
    <recommendedName>
        <fullName evidence="1">Fe/B12 periplasmic-binding domain-containing protein</fullName>
    </recommendedName>
</protein>
<dbReference type="Pfam" id="PF01497">
    <property type="entry name" value="Peripla_BP_2"/>
    <property type="match status" value="1"/>
</dbReference>
<dbReference type="OrthoDB" id="9775594at2"/>
<dbReference type="eggNOG" id="COG0614">
    <property type="taxonomic scope" value="Bacteria"/>
</dbReference>
<dbReference type="CDD" id="cd01144">
    <property type="entry name" value="BtuF"/>
    <property type="match status" value="1"/>
</dbReference>
<dbReference type="InterPro" id="IPR002491">
    <property type="entry name" value="ABC_transptr_periplasmic_BD"/>
</dbReference>
<dbReference type="PANTHER" id="PTHR42860:SF1">
    <property type="entry name" value="VITAMIN B12-BINDING PROTEIN"/>
    <property type="match status" value="1"/>
</dbReference>
<evidence type="ECO:0000313" key="3">
    <source>
        <dbReference type="Proteomes" id="UP000016568"/>
    </source>
</evidence>
<dbReference type="PANTHER" id="PTHR42860">
    <property type="entry name" value="VITAMIN B12-BINDING PROTEIN"/>
    <property type="match status" value="1"/>
</dbReference>
<gene>
    <name evidence="2" type="ORF">NT2_17_00030</name>
</gene>
<organism evidence="2 3">
    <name type="scientific">Caenibius tardaugens NBRC 16725</name>
    <dbReference type="NCBI Taxonomy" id="1219035"/>
    <lineage>
        <taxon>Bacteria</taxon>
        <taxon>Pseudomonadati</taxon>
        <taxon>Pseudomonadota</taxon>
        <taxon>Alphaproteobacteria</taxon>
        <taxon>Sphingomonadales</taxon>
        <taxon>Erythrobacteraceae</taxon>
        <taxon>Caenibius</taxon>
    </lineage>
</organism>
<name>U2YC09_9SPHN</name>
<dbReference type="Proteomes" id="UP000016568">
    <property type="component" value="Unassembled WGS sequence"/>
</dbReference>
<feature type="domain" description="Fe/B12 periplasmic-binding" evidence="1">
    <location>
        <begin position="5"/>
        <end position="292"/>
    </location>
</feature>
<evidence type="ECO:0000313" key="2">
    <source>
        <dbReference type="EMBL" id="GAD51086.1"/>
    </source>
</evidence>
<keyword evidence="3" id="KW-1185">Reference proteome</keyword>
<dbReference type="InterPro" id="IPR051030">
    <property type="entry name" value="Vitamin_B12-ABC_binding"/>
</dbReference>
<dbReference type="KEGG" id="ntd:EGO55_04345"/>
<evidence type="ECO:0000259" key="1">
    <source>
        <dbReference type="PROSITE" id="PS50983"/>
    </source>
</evidence>
<dbReference type="PROSITE" id="PS50983">
    <property type="entry name" value="FE_B12_PBP"/>
    <property type="match status" value="1"/>
</dbReference>
<reference evidence="2 3" key="1">
    <citation type="submission" date="2013-09" db="EMBL/GenBank/DDBJ databases">
        <title>Whole genome shotgun sequence of Novosphingobium tardaugens NBRC 16725.</title>
        <authorList>
            <person name="Isaki S."/>
            <person name="Hosoyama A."/>
            <person name="Tsuchikane K."/>
            <person name="Katsumata H."/>
            <person name="Ando Y."/>
            <person name="Yamazaki S."/>
            <person name="Fujita N."/>
        </authorList>
    </citation>
    <scope>NUCLEOTIDE SEQUENCE [LARGE SCALE GENOMIC DNA]</scope>
    <source>
        <strain evidence="2 3">NBRC 16725</strain>
    </source>
</reference>
<dbReference type="AlphaFoldDB" id="U2YC09"/>
<proteinExistence type="predicted"/>